<reference evidence="2 3" key="1">
    <citation type="submission" date="2019-10" db="EMBL/GenBank/DDBJ databases">
        <title>New species of Slilvanegrellaceae.</title>
        <authorList>
            <person name="Pitt A."/>
            <person name="Hahn M.W."/>
        </authorList>
    </citation>
    <scope>NUCLEOTIDE SEQUENCE [LARGE SCALE GENOMIC DNA]</scope>
    <source>
        <strain evidence="2 3">SP-Ram-0.45-NSY-1</strain>
    </source>
</reference>
<name>A0A6N6VP42_9BACT</name>
<dbReference type="Proteomes" id="UP000437748">
    <property type="component" value="Unassembled WGS sequence"/>
</dbReference>
<dbReference type="EMBL" id="WFLM01000005">
    <property type="protein sequence ID" value="KAB8036938.1"/>
    <property type="molecule type" value="Genomic_DNA"/>
</dbReference>
<dbReference type="SUPFAM" id="SSF75708">
    <property type="entry name" value="Chemotaxis phosphatase CheZ"/>
    <property type="match status" value="1"/>
</dbReference>
<evidence type="ECO:0000313" key="2">
    <source>
        <dbReference type="EMBL" id="KAB8036938.1"/>
    </source>
</evidence>
<evidence type="ECO:0000256" key="1">
    <source>
        <dbReference type="SAM" id="MobiDB-lite"/>
    </source>
</evidence>
<accession>A0A6N6VP42</accession>
<organism evidence="2 3">
    <name type="scientific">Silvanigrella paludirubra</name>
    <dbReference type="NCBI Taxonomy" id="2499159"/>
    <lineage>
        <taxon>Bacteria</taxon>
        <taxon>Pseudomonadati</taxon>
        <taxon>Bdellovibrionota</taxon>
        <taxon>Oligoflexia</taxon>
        <taxon>Silvanigrellales</taxon>
        <taxon>Silvanigrellaceae</taxon>
        <taxon>Silvanigrella</taxon>
    </lineage>
</organism>
<proteinExistence type="predicted"/>
<comment type="caution">
    <text evidence="2">The sequence shown here is derived from an EMBL/GenBank/DDBJ whole genome shotgun (WGS) entry which is preliminary data.</text>
</comment>
<gene>
    <name evidence="2" type="ORF">GCL60_13940</name>
</gene>
<keyword evidence="3" id="KW-1185">Reference proteome</keyword>
<evidence type="ECO:0000313" key="3">
    <source>
        <dbReference type="Proteomes" id="UP000437748"/>
    </source>
</evidence>
<dbReference type="AlphaFoldDB" id="A0A6N6VP42"/>
<feature type="compositionally biased region" description="Low complexity" evidence="1">
    <location>
        <begin position="108"/>
        <end position="125"/>
    </location>
</feature>
<sequence>MEKELPFAKAQSSEQMLMQLLFHFSILMEYQLIDLQSNVRAFVEAMSEAIQKMDNLVVEEGQSAQEIYESLFSKAGSEATALNQRANFRADDIFAEASGQDKNDTNKTNDSNKTNAANSTNAAGSANASNAFDQIWSEISKRIESVSRLEERLRPQVYTMIQSLNFEDIQTQRIEHALTAQRKLNEGMIKFLKKGIQNCDLKEVLEFSVNLVKETKASYTMSDERRVFEQVFYEDIKK</sequence>
<dbReference type="RefSeq" id="WP_153421354.1">
    <property type="nucleotide sequence ID" value="NZ_WFLM01000005.1"/>
</dbReference>
<dbReference type="OrthoDB" id="5293111at2"/>
<protein>
    <submittedName>
        <fullName evidence="2">Uncharacterized protein</fullName>
    </submittedName>
</protein>
<feature type="region of interest" description="Disordered" evidence="1">
    <location>
        <begin position="97"/>
        <end position="125"/>
    </location>
</feature>